<dbReference type="GO" id="GO:0008270">
    <property type="term" value="F:zinc ion binding"/>
    <property type="evidence" value="ECO:0007669"/>
    <property type="project" value="UniProtKB-KW"/>
</dbReference>
<dbReference type="PROSITE" id="PS50089">
    <property type="entry name" value="ZF_RING_2"/>
    <property type="match status" value="1"/>
</dbReference>
<dbReference type="PANTHER" id="PTHR12549:SF42">
    <property type="entry name" value="LYSINE-SPECIFIC DEMETHYLASE JMJ28"/>
    <property type="match status" value="1"/>
</dbReference>
<evidence type="ECO:0000256" key="6">
    <source>
        <dbReference type="PROSITE-ProRule" id="PRU01002"/>
    </source>
</evidence>
<sequence>MQEEEDLPDHLRCKRTDGKQWRCNRRVMEDKKLCELHHLQGRHRQNREKVPESLKIQRKHKKIFKVQQRTEIRARKSKKLKRKKKKRVIGESEALDEALKKMKLKRGDLQLELIRMVLKREVEKRKRQKNFDFEDEENCDNSNYSDSDRELTRELPNGLMAISSTNSDNAGTSCAVKIGAEAAAVNRRRFRSKNIEPMPVGTLQVVPYKRDVVSLRRRRRRKRCHWCRRRGQSLIKCSSCRKLFFCVDCVKEWYFDTQEDVKKACPVCRGTCGCKACSSSQYRDIDYKDLLKANNEVDKVLHFHYLICMLLPIVRQINQDQNVELEIEAKIKGQNPSEVQIQEAEFKYNRLYCCSSCKTSIVDYHRSCASCSYTLCLSCCRDILQGSLSGCVRARLCKCPNGRKVCTSGVRILEKKSLRTYKEGYGSTYFDSSAASPSWKAPDGTAGILCPPMEFGGCGDSFLDLRCVFPSCWTKELEINAEQIVGCYELPETIDMSSCCSVCTGMDHEVDGTKQLKVAAIRENSNDNFLFFPTLMDVQGDKLEHFQKHWRKGQPIIVRNVLEVTSDLSWDPIVMFCTYLKNSSLKSENDGGAVEETGCSDWFEVEIGVKQLFLGSLRGPKHADMFNEKLKLKGWLSSRLFQEQFPAHYAEIIRGLPLPEYMDPKTGVLNIATKLPQNFPTSDLGPSVYISYSSGEELAQADSVTKLCYDLCDVVNVLAHTTDVPVSTKQLNNIRELMQGHTGQHQTDSVEVAPEQKMANGMGGKSHSDCENKEVGLCDVLGEEITRHEAGDLNVRDRNSSHDGDYDTDSDPDSLILGCGTNQNSKKSEKRMHFKDHKNNSNYFIKERLAESCGAQWDVFRREDVPKLIEYLKRHSNQFPHKNGFQDHVVHPILDQNFFLDATHKMRLKEEFEIEPWTFEQHVGEAVIIPAGCPYQIRNLKSCVNVVLDFISPENVTECIQLIDEIRLLPTDHKAKANKFEVTKMALYAINTAVKEIRELTCAE</sequence>
<keyword evidence="5" id="KW-0862">Zinc</keyword>
<dbReference type="PANTHER" id="PTHR12549">
    <property type="entry name" value="JMJC DOMAIN-CONTAINING HISTONE DEMETHYLATION PROTEIN"/>
    <property type="match status" value="1"/>
</dbReference>
<dbReference type="Proteomes" id="UP001428341">
    <property type="component" value="Unassembled WGS sequence"/>
</dbReference>
<organism evidence="11 12">
    <name type="scientific">Citrus x changshan-huyou</name>
    <dbReference type="NCBI Taxonomy" id="2935761"/>
    <lineage>
        <taxon>Eukaryota</taxon>
        <taxon>Viridiplantae</taxon>
        <taxon>Streptophyta</taxon>
        <taxon>Embryophyta</taxon>
        <taxon>Tracheophyta</taxon>
        <taxon>Spermatophyta</taxon>
        <taxon>Magnoliopsida</taxon>
        <taxon>eudicotyledons</taxon>
        <taxon>Gunneridae</taxon>
        <taxon>Pentapetalae</taxon>
        <taxon>rosids</taxon>
        <taxon>malvids</taxon>
        <taxon>Sapindales</taxon>
        <taxon>Rutaceae</taxon>
        <taxon>Aurantioideae</taxon>
        <taxon>Citrus</taxon>
    </lineage>
</organism>
<keyword evidence="3" id="KW-0479">Metal-binding</keyword>
<dbReference type="GO" id="GO:0003712">
    <property type="term" value="F:transcription coregulator activity"/>
    <property type="evidence" value="ECO:0007669"/>
    <property type="project" value="TreeGrafter"/>
</dbReference>
<feature type="domain" description="RING-type" evidence="8">
    <location>
        <begin position="224"/>
        <end position="269"/>
    </location>
</feature>
<dbReference type="PROSITE" id="PS51667">
    <property type="entry name" value="WRC"/>
    <property type="match status" value="1"/>
</dbReference>
<dbReference type="Pfam" id="PF02373">
    <property type="entry name" value="JmjC"/>
    <property type="match status" value="1"/>
</dbReference>
<dbReference type="GO" id="GO:0000118">
    <property type="term" value="C:histone deacetylase complex"/>
    <property type="evidence" value="ECO:0007669"/>
    <property type="project" value="TreeGrafter"/>
</dbReference>
<protein>
    <recommendedName>
        <fullName evidence="13">Lysine-specific demethylase JMJ25</fullName>
    </recommendedName>
</protein>
<evidence type="ECO:0000313" key="11">
    <source>
        <dbReference type="EMBL" id="KAK9223692.1"/>
    </source>
</evidence>
<feature type="domain" description="WRC" evidence="10">
    <location>
        <begin position="7"/>
        <end position="51"/>
    </location>
</feature>
<dbReference type="InterPro" id="IPR003347">
    <property type="entry name" value="JmjC_dom"/>
</dbReference>
<dbReference type="InterPro" id="IPR045109">
    <property type="entry name" value="LSDs-like"/>
</dbReference>
<evidence type="ECO:0000259" key="9">
    <source>
        <dbReference type="PROSITE" id="PS51184"/>
    </source>
</evidence>
<feature type="region of interest" description="Disordered" evidence="7">
    <location>
        <begin position="791"/>
        <end position="815"/>
    </location>
</feature>
<feature type="domain" description="JmjC" evidence="9">
    <location>
        <begin position="664"/>
        <end position="967"/>
    </location>
</feature>
<dbReference type="EMBL" id="JBCGBO010000002">
    <property type="protein sequence ID" value="KAK9223692.1"/>
    <property type="molecule type" value="Genomic_DNA"/>
</dbReference>
<evidence type="ECO:0000256" key="4">
    <source>
        <dbReference type="ARBA" id="ARBA00023242"/>
    </source>
</evidence>
<comment type="similarity">
    <text evidence="2">Belongs to the JARID1 histone demethylase family.</text>
</comment>
<evidence type="ECO:0000256" key="5">
    <source>
        <dbReference type="PROSITE-ProRule" id="PRU00175"/>
    </source>
</evidence>
<reference evidence="11 12" key="1">
    <citation type="submission" date="2024-05" db="EMBL/GenBank/DDBJ databases">
        <title>Haplotype-resolved chromosome-level genome assembly of Huyou (Citrus changshanensis).</title>
        <authorList>
            <person name="Miao C."/>
            <person name="Chen W."/>
            <person name="Wu Y."/>
            <person name="Wang L."/>
            <person name="Zhao S."/>
            <person name="Grierson D."/>
            <person name="Xu C."/>
            <person name="Chen K."/>
        </authorList>
    </citation>
    <scope>NUCLEOTIDE SEQUENCE [LARGE SCALE GENOMIC DNA]</scope>
    <source>
        <strain evidence="11">01-14</strain>
        <tissue evidence="11">Leaf</tissue>
    </source>
</reference>
<dbReference type="CDD" id="cd02208">
    <property type="entry name" value="cupin_RmlC-like"/>
    <property type="match status" value="1"/>
</dbReference>
<feature type="compositionally biased region" description="Basic and acidic residues" evidence="7">
    <location>
        <begin position="791"/>
        <end position="805"/>
    </location>
</feature>
<dbReference type="Gene3D" id="2.60.120.650">
    <property type="entry name" value="Cupin"/>
    <property type="match status" value="1"/>
</dbReference>
<dbReference type="Pfam" id="PF08879">
    <property type="entry name" value="WRC"/>
    <property type="match status" value="1"/>
</dbReference>
<dbReference type="PROSITE" id="PS51184">
    <property type="entry name" value="JMJC"/>
    <property type="match status" value="1"/>
</dbReference>
<keyword evidence="5" id="KW-0863">Zinc-finger</keyword>
<evidence type="ECO:0000256" key="3">
    <source>
        <dbReference type="ARBA" id="ARBA00022723"/>
    </source>
</evidence>
<evidence type="ECO:0000313" key="12">
    <source>
        <dbReference type="Proteomes" id="UP001428341"/>
    </source>
</evidence>
<comment type="subcellular location">
    <subcellularLocation>
        <location evidence="1">Nucleus</location>
    </subcellularLocation>
</comment>
<dbReference type="AlphaFoldDB" id="A0AAP0QYI6"/>
<dbReference type="GO" id="GO:0000785">
    <property type="term" value="C:chromatin"/>
    <property type="evidence" value="ECO:0007669"/>
    <property type="project" value="TreeGrafter"/>
</dbReference>
<proteinExistence type="inferred from homology"/>
<evidence type="ECO:0000256" key="7">
    <source>
        <dbReference type="SAM" id="MobiDB-lite"/>
    </source>
</evidence>
<dbReference type="SMART" id="SM00558">
    <property type="entry name" value="JmjC"/>
    <property type="match status" value="1"/>
</dbReference>
<evidence type="ECO:0000256" key="1">
    <source>
        <dbReference type="ARBA" id="ARBA00004123"/>
    </source>
</evidence>
<evidence type="ECO:0000256" key="2">
    <source>
        <dbReference type="ARBA" id="ARBA00006801"/>
    </source>
</evidence>
<comment type="caution">
    <text evidence="6">Lacks conserved residue(s) required for the propagation of feature annotation.</text>
</comment>
<comment type="caution">
    <text evidence="11">The sequence shown here is derived from an EMBL/GenBank/DDBJ whole genome shotgun (WGS) entry which is preliminary data.</text>
</comment>
<dbReference type="GO" id="GO:0006357">
    <property type="term" value="P:regulation of transcription by RNA polymerase II"/>
    <property type="evidence" value="ECO:0007669"/>
    <property type="project" value="TreeGrafter"/>
</dbReference>
<dbReference type="InterPro" id="IPR001841">
    <property type="entry name" value="Znf_RING"/>
</dbReference>
<name>A0AAP0QYI6_9ROSI</name>
<dbReference type="SUPFAM" id="SSF51197">
    <property type="entry name" value="Clavaminate synthase-like"/>
    <property type="match status" value="1"/>
</dbReference>
<keyword evidence="4" id="KW-0539">Nucleus</keyword>
<dbReference type="GO" id="GO:0031490">
    <property type="term" value="F:chromatin DNA binding"/>
    <property type="evidence" value="ECO:0007669"/>
    <property type="project" value="TreeGrafter"/>
</dbReference>
<evidence type="ECO:0000259" key="10">
    <source>
        <dbReference type="PROSITE" id="PS51667"/>
    </source>
</evidence>
<evidence type="ECO:0008006" key="13">
    <source>
        <dbReference type="Google" id="ProtNLM"/>
    </source>
</evidence>
<gene>
    <name evidence="11" type="ORF">WN944_012138</name>
</gene>
<dbReference type="InterPro" id="IPR014977">
    <property type="entry name" value="WRC_dom"/>
</dbReference>
<evidence type="ECO:0000259" key="8">
    <source>
        <dbReference type="PROSITE" id="PS50089"/>
    </source>
</evidence>
<dbReference type="GO" id="GO:0032454">
    <property type="term" value="F:histone H3K9 demethylase activity"/>
    <property type="evidence" value="ECO:0007669"/>
    <property type="project" value="InterPro"/>
</dbReference>
<accession>A0AAP0QYI6</accession>
<keyword evidence="12" id="KW-1185">Reference proteome</keyword>